<organism evidence="1 2">
    <name type="scientific">Acetobacterium malicum</name>
    <dbReference type="NCBI Taxonomy" id="52692"/>
    <lineage>
        <taxon>Bacteria</taxon>
        <taxon>Bacillati</taxon>
        <taxon>Bacillota</taxon>
        <taxon>Clostridia</taxon>
        <taxon>Eubacteriales</taxon>
        <taxon>Eubacteriaceae</taxon>
        <taxon>Acetobacterium</taxon>
    </lineage>
</organism>
<keyword evidence="2" id="KW-1185">Reference proteome</keyword>
<evidence type="ECO:0000313" key="1">
    <source>
        <dbReference type="EMBL" id="MBC3898221.1"/>
    </source>
</evidence>
<evidence type="ECO:0000313" key="2">
    <source>
        <dbReference type="Proteomes" id="UP000622405"/>
    </source>
</evidence>
<dbReference type="Proteomes" id="UP000622405">
    <property type="component" value="Unassembled WGS sequence"/>
</dbReference>
<proteinExistence type="predicted"/>
<dbReference type="EMBL" id="WJBE01000001">
    <property type="protein sequence ID" value="MBC3898221.1"/>
    <property type="molecule type" value="Genomic_DNA"/>
</dbReference>
<reference evidence="1 2" key="1">
    <citation type="journal article" date="2020" name="mSystems">
        <title>Defining Genomic and Predicted Metabolic Features of the Acetobacterium Genus.</title>
        <authorList>
            <person name="Ross D.E."/>
            <person name="Marshall C.W."/>
            <person name="Gulliver D."/>
            <person name="May H.D."/>
            <person name="Norman R.S."/>
        </authorList>
    </citation>
    <scope>NUCLEOTIDE SEQUENCE [LARGE SCALE GENOMIC DNA]</scope>
    <source>
        <strain evidence="1 2">DSM 4132</strain>
    </source>
</reference>
<comment type="caution">
    <text evidence="1">The sequence shown here is derived from an EMBL/GenBank/DDBJ whole genome shotgun (WGS) entry which is preliminary data.</text>
</comment>
<name>A0ABR6YSY4_9FIRM</name>
<gene>
    <name evidence="1" type="ORF">GH811_01145</name>
</gene>
<accession>A0ABR6YSY4</accession>
<protein>
    <submittedName>
        <fullName evidence="1">Uncharacterized protein</fullName>
    </submittedName>
</protein>
<sequence>MYQEEFLPVVFNVRFSSNQAWPVEKWRSRIHDVLHLYVDQICENDDRMIGHIKALAQINEQGFIKYSCISNSNAINSKLYGKHQDLFKINVIINSLVSNISENESQVFLERSCQAIVKQDSGIKVLINKNQNQPDNHHHHHGDDCPICNGDHH</sequence>
<dbReference type="RefSeq" id="WP_186892947.1">
    <property type="nucleotide sequence ID" value="NZ_WJBE01000001.1"/>
</dbReference>